<evidence type="ECO:0000256" key="1">
    <source>
        <dbReference type="SAM" id="MobiDB-lite"/>
    </source>
</evidence>
<gene>
    <name evidence="2" type="ORF">M0R45_008879</name>
</gene>
<reference evidence="2 3" key="1">
    <citation type="journal article" date="2023" name="G3 (Bethesda)">
        <title>A chromosome-length genome assembly and annotation of blackberry (Rubus argutus, cv. 'Hillquist').</title>
        <authorList>
            <person name="Bruna T."/>
            <person name="Aryal R."/>
            <person name="Dudchenko O."/>
            <person name="Sargent D.J."/>
            <person name="Mead D."/>
            <person name="Buti M."/>
            <person name="Cavallini A."/>
            <person name="Hytonen T."/>
            <person name="Andres J."/>
            <person name="Pham M."/>
            <person name="Weisz D."/>
            <person name="Mascagni F."/>
            <person name="Usai G."/>
            <person name="Natali L."/>
            <person name="Bassil N."/>
            <person name="Fernandez G.E."/>
            <person name="Lomsadze A."/>
            <person name="Armour M."/>
            <person name="Olukolu B."/>
            <person name="Poorten T."/>
            <person name="Britton C."/>
            <person name="Davik J."/>
            <person name="Ashrafi H."/>
            <person name="Aiden E.L."/>
            <person name="Borodovsky M."/>
            <person name="Worthington M."/>
        </authorList>
    </citation>
    <scope>NUCLEOTIDE SEQUENCE [LARGE SCALE GENOMIC DNA]</scope>
    <source>
        <strain evidence="2">PI 553951</strain>
    </source>
</reference>
<proteinExistence type="predicted"/>
<evidence type="ECO:0000313" key="3">
    <source>
        <dbReference type="Proteomes" id="UP001457282"/>
    </source>
</evidence>
<feature type="compositionally biased region" description="Polar residues" evidence="1">
    <location>
        <begin position="67"/>
        <end position="80"/>
    </location>
</feature>
<dbReference type="Proteomes" id="UP001457282">
    <property type="component" value="Unassembled WGS sequence"/>
</dbReference>
<sequence length="133" mass="14917">MFGKSRRGSEADTSEHRLTALPPTDTTPFKWTSSSIEESSSAFEGFVRDPLPNIKKTEQFRVDLHQTSLQTTARDQTTAIETHRSSDTGLVHRISSEEHRLLLLPLLPKSPHSTPLSRPAQGKDLRRLAETDI</sequence>
<accession>A0AAW1Y2K2</accession>
<keyword evidence="3" id="KW-1185">Reference proteome</keyword>
<evidence type="ECO:0000313" key="2">
    <source>
        <dbReference type="EMBL" id="KAK9943265.1"/>
    </source>
</evidence>
<comment type="caution">
    <text evidence="2">The sequence shown here is derived from an EMBL/GenBank/DDBJ whole genome shotgun (WGS) entry which is preliminary data.</text>
</comment>
<feature type="region of interest" description="Disordered" evidence="1">
    <location>
        <begin position="107"/>
        <end position="133"/>
    </location>
</feature>
<organism evidence="2 3">
    <name type="scientific">Rubus argutus</name>
    <name type="common">Southern blackberry</name>
    <dbReference type="NCBI Taxonomy" id="59490"/>
    <lineage>
        <taxon>Eukaryota</taxon>
        <taxon>Viridiplantae</taxon>
        <taxon>Streptophyta</taxon>
        <taxon>Embryophyta</taxon>
        <taxon>Tracheophyta</taxon>
        <taxon>Spermatophyta</taxon>
        <taxon>Magnoliopsida</taxon>
        <taxon>eudicotyledons</taxon>
        <taxon>Gunneridae</taxon>
        <taxon>Pentapetalae</taxon>
        <taxon>rosids</taxon>
        <taxon>fabids</taxon>
        <taxon>Rosales</taxon>
        <taxon>Rosaceae</taxon>
        <taxon>Rosoideae</taxon>
        <taxon>Rosoideae incertae sedis</taxon>
        <taxon>Rubus</taxon>
    </lineage>
</organism>
<dbReference type="EMBL" id="JBEDUW010000002">
    <property type="protein sequence ID" value="KAK9943265.1"/>
    <property type="molecule type" value="Genomic_DNA"/>
</dbReference>
<name>A0AAW1Y2K2_RUBAR</name>
<feature type="compositionally biased region" description="Low complexity" evidence="1">
    <location>
        <begin position="107"/>
        <end position="117"/>
    </location>
</feature>
<feature type="region of interest" description="Disordered" evidence="1">
    <location>
        <begin position="1"/>
        <end position="34"/>
    </location>
</feature>
<feature type="compositionally biased region" description="Basic and acidic residues" evidence="1">
    <location>
        <begin position="7"/>
        <end position="18"/>
    </location>
</feature>
<feature type="compositionally biased region" description="Basic and acidic residues" evidence="1">
    <location>
        <begin position="121"/>
        <end position="133"/>
    </location>
</feature>
<feature type="region of interest" description="Disordered" evidence="1">
    <location>
        <begin position="67"/>
        <end position="89"/>
    </location>
</feature>
<dbReference type="AlphaFoldDB" id="A0AAW1Y2K2"/>
<protein>
    <submittedName>
        <fullName evidence="2">Uncharacterized protein</fullName>
    </submittedName>
</protein>